<dbReference type="HAMAP" id="MF_01139">
    <property type="entry name" value="ISPT"/>
    <property type="match status" value="1"/>
</dbReference>
<dbReference type="SUPFAM" id="SSF64005">
    <property type="entry name" value="Undecaprenyl diphosphate synthase"/>
    <property type="match status" value="1"/>
</dbReference>
<comment type="similarity">
    <text evidence="2">Belongs to the UPP synthase family.</text>
</comment>
<evidence type="ECO:0000256" key="1">
    <source>
        <dbReference type="ARBA" id="ARBA00022679"/>
    </source>
</evidence>
<feature type="binding site" evidence="2">
    <location>
        <position position="77"/>
    </location>
    <ligand>
        <name>substrate</name>
    </ligand>
</feature>
<protein>
    <recommendedName>
        <fullName evidence="2">Isoprenyl transferase</fullName>
        <ecNumber evidence="2">2.5.1.-</ecNumber>
    </recommendedName>
</protein>
<keyword evidence="1 2" id="KW-0808">Transferase</keyword>
<gene>
    <name evidence="3" type="primary">ispU</name>
    <name evidence="3" type="ORF">KL86PLE_40408</name>
</gene>
<dbReference type="AlphaFoldDB" id="A0A212LGB8"/>
<feature type="binding site" evidence="2">
    <location>
        <position position="26"/>
    </location>
    <ligand>
        <name>Mg(2+)</name>
        <dbReference type="ChEBI" id="CHEBI:18420"/>
    </ligand>
</feature>
<dbReference type="PROSITE" id="PS01066">
    <property type="entry name" value="UPP_SYNTHASE"/>
    <property type="match status" value="1"/>
</dbReference>
<comment type="subunit">
    <text evidence="2">Homodimer.</text>
</comment>
<feature type="active site" description="Proton acceptor" evidence="2">
    <location>
        <position position="74"/>
    </location>
</feature>
<feature type="binding site" evidence="2">
    <location>
        <position position="39"/>
    </location>
    <ligand>
        <name>substrate</name>
    </ligand>
</feature>
<feature type="binding site" evidence="2">
    <location>
        <position position="31"/>
    </location>
    <ligand>
        <name>substrate</name>
    </ligand>
</feature>
<dbReference type="CDD" id="cd00475">
    <property type="entry name" value="Cis_IPPS"/>
    <property type="match status" value="1"/>
</dbReference>
<proteinExistence type="inferred from homology"/>
<dbReference type="NCBIfam" id="NF011408">
    <property type="entry name" value="PRK14834.1"/>
    <property type="match status" value="1"/>
</dbReference>
<dbReference type="PANTHER" id="PTHR10291:SF0">
    <property type="entry name" value="DEHYDRODOLICHYL DIPHOSPHATE SYNTHASE 2"/>
    <property type="match status" value="1"/>
</dbReference>
<sequence>MMRLGTAPAEKPRKAGLPRHVAIIMDGNGRWARSRGLPRAEGHRRGVQSIRDVVRHATAIGIEWLTVFGFSSENWSRPADEVSELMGLLKLFIRHDLNELTRGNVRVRVIGGRDNLSGDIAALLIEAEQKTAGNTGLNLVIAFNYGSRDEIARATRAIAGEVAAGRLGAEEITVDLVATRLDTAGMPDPDLIIRTSGEQRLSNFLLWQSAYAEFVFVPDYWPDFDGAAFDRAIAEYLGRERRFGGLPQKGEAV</sequence>
<dbReference type="GO" id="GO:0016094">
    <property type="term" value="P:polyprenol biosynthetic process"/>
    <property type="evidence" value="ECO:0007669"/>
    <property type="project" value="TreeGrafter"/>
</dbReference>
<dbReference type="EC" id="2.5.1.-" evidence="2"/>
<feature type="binding site" evidence="2">
    <location>
        <begin position="71"/>
        <end position="73"/>
    </location>
    <ligand>
        <name>substrate</name>
    </ligand>
</feature>
<accession>A0A212LGB8</accession>
<dbReference type="Pfam" id="PF01255">
    <property type="entry name" value="Prenyltransf"/>
    <property type="match status" value="1"/>
</dbReference>
<dbReference type="EMBL" id="FMJD01000008">
    <property type="protein sequence ID" value="SCM76603.1"/>
    <property type="molecule type" value="Genomic_DNA"/>
</dbReference>
<feature type="binding site" evidence="2">
    <location>
        <position position="75"/>
    </location>
    <ligand>
        <name>substrate</name>
    </ligand>
</feature>
<dbReference type="InterPro" id="IPR001441">
    <property type="entry name" value="UPP_synth-like"/>
</dbReference>
<dbReference type="GO" id="GO:0008834">
    <property type="term" value="F:ditrans,polycis-undecaprenyl-diphosphate synthase [(2E,6E)-farnesyl-diphosphate specific] activity"/>
    <property type="evidence" value="ECO:0007669"/>
    <property type="project" value="TreeGrafter"/>
</dbReference>
<feature type="binding site" evidence="2">
    <location>
        <begin position="200"/>
        <end position="202"/>
    </location>
    <ligand>
        <name>substrate</name>
    </ligand>
</feature>
<comment type="function">
    <text evidence="2">Catalyzes the condensation of isopentenyl diphosphate (IPP) with allylic pyrophosphates generating different type of terpenoids.</text>
</comment>
<feature type="binding site" evidence="2">
    <location>
        <position position="194"/>
    </location>
    <ligand>
        <name>substrate</name>
    </ligand>
</feature>
<dbReference type="GO" id="GO:0000287">
    <property type="term" value="F:magnesium ion binding"/>
    <property type="evidence" value="ECO:0007669"/>
    <property type="project" value="UniProtKB-UniRule"/>
</dbReference>
<dbReference type="Gene3D" id="3.40.1180.10">
    <property type="entry name" value="Decaprenyl diphosphate synthase-like"/>
    <property type="match status" value="1"/>
</dbReference>
<feature type="binding site" evidence="2">
    <location>
        <begin position="27"/>
        <end position="30"/>
    </location>
    <ligand>
        <name>substrate</name>
    </ligand>
</feature>
<dbReference type="PANTHER" id="PTHR10291">
    <property type="entry name" value="DEHYDRODOLICHYL DIPHOSPHATE SYNTHASE FAMILY MEMBER"/>
    <property type="match status" value="1"/>
</dbReference>
<evidence type="ECO:0000313" key="3">
    <source>
        <dbReference type="EMBL" id="SCM76603.1"/>
    </source>
</evidence>
<name>A0A212LGB8_9HYPH</name>
<feature type="active site" evidence="2">
    <location>
        <position position="26"/>
    </location>
</feature>
<reference evidence="3" key="1">
    <citation type="submission" date="2016-08" db="EMBL/GenBank/DDBJ databases">
        <authorList>
            <person name="Seilhamer J.J."/>
        </authorList>
    </citation>
    <scope>NUCLEOTIDE SEQUENCE</scope>
    <source>
        <strain evidence="3">86</strain>
    </source>
</reference>
<evidence type="ECO:0000256" key="2">
    <source>
        <dbReference type="HAMAP-Rule" id="MF_01139"/>
    </source>
</evidence>
<dbReference type="InterPro" id="IPR018520">
    <property type="entry name" value="UPP_synth-like_CS"/>
</dbReference>
<dbReference type="GO" id="GO:0005829">
    <property type="term" value="C:cytosol"/>
    <property type="evidence" value="ECO:0007669"/>
    <property type="project" value="TreeGrafter"/>
</dbReference>
<feature type="binding site" evidence="2">
    <location>
        <position position="43"/>
    </location>
    <ligand>
        <name>substrate</name>
    </ligand>
</feature>
<keyword evidence="2" id="KW-0479">Metal-binding</keyword>
<keyword evidence="2" id="KW-0460">Magnesium</keyword>
<dbReference type="FunFam" id="3.40.1180.10:FF:000001">
    <property type="entry name" value="(2E,6E)-farnesyl-diphosphate-specific ditrans,polycis-undecaprenyl-diphosphate synthase"/>
    <property type="match status" value="1"/>
</dbReference>
<organism evidence="3">
    <name type="scientific">uncultured Pleomorphomonas sp</name>
    <dbReference type="NCBI Taxonomy" id="442121"/>
    <lineage>
        <taxon>Bacteria</taxon>
        <taxon>Pseudomonadati</taxon>
        <taxon>Pseudomonadota</taxon>
        <taxon>Alphaproteobacteria</taxon>
        <taxon>Hyphomicrobiales</taxon>
        <taxon>Pleomorphomonadaceae</taxon>
        <taxon>Pleomorphomonas</taxon>
        <taxon>environmental samples</taxon>
    </lineage>
</organism>
<feature type="binding site" evidence="2">
    <location>
        <position position="213"/>
    </location>
    <ligand>
        <name>Mg(2+)</name>
        <dbReference type="ChEBI" id="CHEBI:18420"/>
    </ligand>
</feature>
<dbReference type="NCBIfam" id="TIGR00055">
    <property type="entry name" value="uppS"/>
    <property type="match status" value="1"/>
</dbReference>
<dbReference type="NCBIfam" id="NF011405">
    <property type="entry name" value="PRK14830.1"/>
    <property type="match status" value="1"/>
</dbReference>
<comment type="cofactor">
    <cofactor evidence="2">
        <name>Mg(2+)</name>
        <dbReference type="ChEBI" id="CHEBI:18420"/>
    </cofactor>
    <text evidence="2">Binds 2 magnesium ions per subunit.</text>
</comment>
<dbReference type="InterPro" id="IPR036424">
    <property type="entry name" value="UPP_synth-like_sf"/>
</dbReference>